<comment type="caution">
    <text evidence="9">The sequence shown here is derived from an EMBL/GenBank/DDBJ whole genome shotgun (WGS) entry which is preliminary data.</text>
</comment>
<keyword evidence="3" id="KW-1003">Cell membrane</keyword>
<comment type="subcellular location">
    <subcellularLocation>
        <location evidence="1 7">Cell membrane</location>
        <topology evidence="1 7">Multi-pass membrane protein</topology>
    </subcellularLocation>
</comment>
<dbReference type="EMBL" id="BOPH01000143">
    <property type="protein sequence ID" value="GIJ74802.1"/>
    <property type="molecule type" value="Genomic_DNA"/>
</dbReference>
<evidence type="ECO:0000313" key="9">
    <source>
        <dbReference type="EMBL" id="GIJ74802.1"/>
    </source>
</evidence>
<dbReference type="Pfam" id="PF00528">
    <property type="entry name" value="BPD_transp_1"/>
    <property type="match status" value="1"/>
</dbReference>
<keyword evidence="4 7" id="KW-0812">Transmembrane</keyword>
<evidence type="ECO:0000256" key="2">
    <source>
        <dbReference type="ARBA" id="ARBA00022448"/>
    </source>
</evidence>
<proteinExistence type="inferred from homology"/>
<feature type="transmembrane region" description="Helical" evidence="7">
    <location>
        <begin position="96"/>
        <end position="117"/>
    </location>
</feature>
<dbReference type="Gene3D" id="1.10.3720.10">
    <property type="entry name" value="MetI-like"/>
    <property type="match status" value="1"/>
</dbReference>
<dbReference type="InterPro" id="IPR051393">
    <property type="entry name" value="ABC_transporter_permease"/>
</dbReference>
<gene>
    <name evidence="9" type="ORF">Voc01_097190</name>
</gene>
<protein>
    <submittedName>
        <fullName evidence="9">Sugar ABC transporter permease</fullName>
    </submittedName>
</protein>
<feature type="transmembrane region" description="Helical" evidence="7">
    <location>
        <begin position="147"/>
        <end position="171"/>
    </location>
</feature>
<dbReference type="PANTHER" id="PTHR30193:SF37">
    <property type="entry name" value="INNER MEMBRANE ABC TRANSPORTER PERMEASE PROTEIN YCJO"/>
    <property type="match status" value="1"/>
</dbReference>
<dbReference type="PROSITE" id="PS50928">
    <property type="entry name" value="ABC_TM1"/>
    <property type="match status" value="1"/>
</dbReference>
<reference evidence="9" key="1">
    <citation type="submission" date="2021-01" db="EMBL/GenBank/DDBJ databases">
        <title>Whole genome shotgun sequence of Virgisporangium ochraceum NBRC 16418.</title>
        <authorList>
            <person name="Komaki H."/>
            <person name="Tamura T."/>
        </authorList>
    </citation>
    <scope>NUCLEOTIDE SEQUENCE</scope>
    <source>
        <strain evidence="9">NBRC 16418</strain>
    </source>
</reference>
<evidence type="ECO:0000256" key="6">
    <source>
        <dbReference type="ARBA" id="ARBA00023136"/>
    </source>
</evidence>
<dbReference type="InterPro" id="IPR035906">
    <property type="entry name" value="MetI-like_sf"/>
</dbReference>
<feature type="transmembrane region" description="Helical" evidence="7">
    <location>
        <begin position="209"/>
        <end position="227"/>
    </location>
</feature>
<dbReference type="GO" id="GO:0005886">
    <property type="term" value="C:plasma membrane"/>
    <property type="evidence" value="ECO:0007669"/>
    <property type="project" value="UniProtKB-SubCell"/>
</dbReference>
<keyword evidence="5 7" id="KW-1133">Transmembrane helix</keyword>
<feature type="transmembrane region" description="Helical" evidence="7">
    <location>
        <begin position="59"/>
        <end position="84"/>
    </location>
</feature>
<evidence type="ECO:0000259" key="8">
    <source>
        <dbReference type="PROSITE" id="PS50928"/>
    </source>
</evidence>
<evidence type="ECO:0000313" key="10">
    <source>
        <dbReference type="Proteomes" id="UP000635606"/>
    </source>
</evidence>
<sequence>MRRGRLSPALLLIAPSLVFMTLLFAWPMLVGIGQAFSGGDGPTLEYLRRMVDDPYFWPAVRNTFLLIVVLIPLQFALALGMALLLRTKPRFQGFYFYIWVIPLAISDLAAGLVWLSIFTDRGYLNSVLELVGIGGYSWLSYENPTTMYLAVLVAELWRATSLVFVILVAGLQGIPKDYDEAAEVFGASYWKRLRYVILPQLRPSIQVAVILRTILALQTFAVAQALAGREFPLLVGETYQWYTALQNPNVAAAIALVVLAISMATSVAYLRMLRDKPGVAG</sequence>
<keyword evidence="2 7" id="KW-0813">Transport</keyword>
<evidence type="ECO:0000256" key="5">
    <source>
        <dbReference type="ARBA" id="ARBA00022989"/>
    </source>
</evidence>
<organism evidence="9 10">
    <name type="scientific">Virgisporangium ochraceum</name>
    <dbReference type="NCBI Taxonomy" id="65505"/>
    <lineage>
        <taxon>Bacteria</taxon>
        <taxon>Bacillati</taxon>
        <taxon>Actinomycetota</taxon>
        <taxon>Actinomycetes</taxon>
        <taxon>Micromonosporales</taxon>
        <taxon>Micromonosporaceae</taxon>
        <taxon>Virgisporangium</taxon>
    </lineage>
</organism>
<keyword evidence="6 7" id="KW-0472">Membrane</keyword>
<comment type="similarity">
    <text evidence="7">Belongs to the binding-protein-dependent transport system permease family.</text>
</comment>
<dbReference type="CDD" id="cd06261">
    <property type="entry name" value="TM_PBP2"/>
    <property type="match status" value="1"/>
</dbReference>
<evidence type="ECO:0000256" key="4">
    <source>
        <dbReference type="ARBA" id="ARBA00022692"/>
    </source>
</evidence>
<feature type="transmembrane region" description="Helical" evidence="7">
    <location>
        <begin position="250"/>
        <end position="270"/>
    </location>
</feature>
<evidence type="ECO:0000256" key="7">
    <source>
        <dbReference type="RuleBase" id="RU363032"/>
    </source>
</evidence>
<dbReference type="Proteomes" id="UP000635606">
    <property type="component" value="Unassembled WGS sequence"/>
</dbReference>
<dbReference type="PANTHER" id="PTHR30193">
    <property type="entry name" value="ABC TRANSPORTER PERMEASE PROTEIN"/>
    <property type="match status" value="1"/>
</dbReference>
<dbReference type="InterPro" id="IPR000515">
    <property type="entry name" value="MetI-like"/>
</dbReference>
<accession>A0A8J4EJX8</accession>
<feature type="domain" description="ABC transmembrane type-1" evidence="8">
    <location>
        <begin position="60"/>
        <end position="269"/>
    </location>
</feature>
<evidence type="ECO:0000256" key="1">
    <source>
        <dbReference type="ARBA" id="ARBA00004651"/>
    </source>
</evidence>
<evidence type="ECO:0000256" key="3">
    <source>
        <dbReference type="ARBA" id="ARBA00022475"/>
    </source>
</evidence>
<dbReference type="AlphaFoldDB" id="A0A8J4EJX8"/>
<dbReference type="GO" id="GO:0055085">
    <property type="term" value="P:transmembrane transport"/>
    <property type="evidence" value="ECO:0007669"/>
    <property type="project" value="InterPro"/>
</dbReference>
<dbReference type="RefSeq" id="WP_203934589.1">
    <property type="nucleotide sequence ID" value="NZ_BOPH01000143.1"/>
</dbReference>
<name>A0A8J4EJX8_9ACTN</name>
<dbReference type="SUPFAM" id="SSF161098">
    <property type="entry name" value="MetI-like"/>
    <property type="match status" value="1"/>
</dbReference>
<keyword evidence="10" id="KW-1185">Reference proteome</keyword>